<organism evidence="1 2">
    <name type="scientific">Capnocytophaga cynodegmi</name>
    <dbReference type="NCBI Taxonomy" id="28189"/>
    <lineage>
        <taxon>Bacteria</taxon>
        <taxon>Pseudomonadati</taxon>
        <taxon>Bacteroidota</taxon>
        <taxon>Flavobacteriia</taxon>
        <taxon>Flavobacteriales</taxon>
        <taxon>Flavobacteriaceae</taxon>
        <taxon>Capnocytophaga</taxon>
    </lineage>
</organism>
<dbReference type="Proteomes" id="UP000038055">
    <property type="component" value="Unassembled WGS sequence"/>
</dbReference>
<dbReference type="EMBL" id="CDOD01000018">
    <property type="protein sequence ID" value="CEN35194.1"/>
    <property type="molecule type" value="Genomic_DNA"/>
</dbReference>
<evidence type="ECO:0000313" key="2">
    <source>
        <dbReference type="Proteomes" id="UP000038055"/>
    </source>
</evidence>
<reference evidence="2" key="1">
    <citation type="submission" date="2015-01" db="EMBL/GenBank/DDBJ databases">
        <authorList>
            <person name="MANFREDI Pablo"/>
        </authorList>
    </citation>
    <scope>NUCLEOTIDE SEQUENCE [LARGE SCALE GENOMIC DNA]</scope>
    <source>
        <strain evidence="2">Ccyn2B</strain>
    </source>
</reference>
<proteinExistence type="predicted"/>
<evidence type="ECO:0000313" key="1">
    <source>
        <dbReference type="EMBL" id="CEN35194.1"/>
    </source>
</evidence>
<name>A0A0B7H9K6_9FLAO</name>
<keyword evidence="2" id="KW-1185">Reference proteome</keyword>
<protein>
    <submittedName>
        <fullName evidence="1">Uncharacterized protein</fullName>
    </submittedName>
</protein>
<dbReference type="RefSeq" id="WP_041991833.1">
    <property type="nucleotide sequence ID" value="NZ_BOQH01000002.1"/>
</dbReference>
<dbReference type="AlphaFoldDB" id="A0A0B7H9K6"/>
<gene>
    <name evidence="1" type="ORF">CCYN2B_250058</name>
</gene>
<dbReference type="STRING" id="28189.CCYN74_130062"/>
<accession>A0A0B7H9K6</accession>
<sequence>MKKILLLSKNHTDYHLGFEVQSPEPKFFSWDATYEEVIASPLVEWDSPFDLDYEVYEYYYFKYPVRMGNLLFSKFEFRIHNTQRRDIAVREYYAYGDRQVEEFDFWQVHQQLEKHLSLDEHYEAYENLYSFFQKDEMTFLSIYYGEPQHQYVFFNIINARKYPELITPIENEENIQLTDWVLFPKEYIGIETDYQENEIVKRRPPLLTERFGDQAVLWKDEVNKQLGVSEGKFCNVFPLSNIKKVDIDRMLPAKGGGADTLRVYYKKQKYPTLIFGAKEYDLDNYLPQLEKFFGMRIEVTGFYYNC</sequence>